<dbReference type="GO" id="GO:0005524">
    <property type="term" value="F:ATP binding"/>
    <property type="evidence" value="ECO:0007669"/>
    <property type="project" value="UniProtKB-UniRule"/>
</dbReference>
<organism evidence="11 12">
    <name type="scientific">Coffea arabica</name>
    <name type="common">Arabian coffee</name>
    <dbReference type="NCBI Taxonomy" id="13443"/>
    <lineage>
        <taxon>Eukaryota</taxon>
        <taxon>Viridiplantae</taxon>
        <taxon>Streptophyta</taxon>
        <taxon>Embryophyta</taxon>
        <taxon>Tracheophyta</taxon>
        <taxon>Spermatophyta</taxon>
        <taxon>Magnoliopsida</taxon>
        <taxon>eudicotyledons</taxon>
        <taxon>Gunneridae</taxon>
        <taxon>Pentapetalae</taxon>
        <taxon>asterids</taxon>
        <taxon>lamiids</taxon>
        <taxon>Gentianales</taxon>
        <taxon>Rubiaceae</taxon>
        <taxon>Ixoroideae</taxon>
        <taxon>Gardenieae complex</taxon>
        <taxon>Bertiereae - Coffeeae clade</taxon>
        <taxon>Coffeeae</taxon>
        <taxon>Coffea</taxon>
    </lineage>
</organism>
<evidence type="ECO:0000256" key="1">
    <source>
        <dbReference type="ARBA" id="ARBA00022527"/>
    </source>
</evidence>
<dbReference type="Pfam" id="PF07714">
    <property type="entry name" value="PK_Tyr_Ser-Thr"/>
    <property type="match status" value="1"/>
</dbReference>
<reference evidence="12" key="2">
    <citation type="submission" date="2025-08" db="UniProtKB">
        <authorList>
            <consortium name="RefSeq"/>
        </authorList>
    </citation>
    <scope>IDENTIFICATION</scope>
    <source>
        <tissue evidence="12">Leaves</tissue>
    </source>
</reference>
<dbReference type="InterPro" id="IPR000719">
    <property type="entry name" value="Prot_kinase_dom"/>
</dbReference>
<dbReference type="InterPro" id="IPR001245">
    <property type="entry name" value="Ser-Thr/Tyr_kinase_cat_dom"/>
</dbReference>
<evidence type="ECO:0000256" key="7">
    <source>
        <dbReference type="PIRSR" id="PIRSR000615-3"/>
    </source>
</evidence>
<dbReference type="PANTHER" id="PTHR47989">
    <property type="entry name" value="OS01G0750732 PROTEIN"/>
    <property type="match status" value="1"/>
</dbReference>
<dbReference type="AlphaFoldDB" id="A0A6P6VZ10"/>
<dbReference type="Gene3D" id="1.10.510.10">
    <property type="entry name" value="Transferase(Phosphotransferase) domain 1"/>
    <property type="match status" value="1"/>
</dbReference>
<dbReference type="PANTHER" id="PTHR47989:SF2">
    <property type="entry name" value="SERINE_THREONINE-PROTEIN KINASE PBL7-RELATED"/>
    <property type="match status" value="1"/>
</dbReference>
<dbReference type="CDD" id="cd14066">
    <property type="entry name" value="STKc_IRAK"/>
    <property type="match status" value="1"/>
</dbReference>
<keyword evidence="7" id="KW-0460">Magnesium</keyword>
<dbReference type="InterPro" id="IPR011009">
    <property type="entry name" value="Kinase-like_dom_sf"/>
</dbReference>
<dbReference type="PROSITE" id="PS00107">
    <property type="entry name" value="PROTEIN_KINASE_ATP"/>
    <property type="match status" value="1"/>
</dbReference>
<keyword evidence="9" id="KW-0812">Transmembrane</keyword>
<feature type="binding site" evidence="7">
    <location>
        <position position="340"/>
    </location>
    <ligand>
        <name>Mg(2+)</name>
        <dbReference type="ChEBI" id="CHEBI:18420"/>
    </ligand>
</feature>
<accession>A0A6P6VZ10</accession>
<keyword evidence="2" id="KW-0808">Transferase</keyword>
<evidence type="ECO:0000256" key="9">
    <source>
        <dbReference type="SAM" id="Phobius"/>
    </source>
</evidence>
<evidence type="ECO:0000256" key="8">
    <source>
        <dbReference type="PROSITE-ProRule" id="PRU10141"/>
    </source>
</evidence>
<keyword evidence="1" id="KW-0723">Serine/threonine-protein kinase</keyword>
<feature type="binding site" evidence="8">
    <location>
        <position position="236"/>
    </location>
    <ligand>
        <name>ATP</name>
        <dbReference type="ChEBI" id="CHEBI:30616"/>
    </ligand>
</feature>
<dbReference type="Proteomes" id="UP001652660">
    <property type="component" value="Chromosome 2c"/>
</dbReference>
<keyword evidence="4 12" id="KW-0418">Kinase</keyword>
<dbReference type="GO" id="GO:0004674">
    <property type="term" value="F:protein serine/threonine kinase activity"/>
    <property type="evidence" value="ECO:0007669"/>
    <property type="project" value="UniProtKB-KW"/>
</dbReference>
<evidence type="ECO:0000256" key="3">
    <source>
        <dbReference type="ARBA" id="ARBA00022741"/>
    </source>
</evidence>
<feature type="transmembrane region" description="Helical" evidence="9">
    <location>
        <begin position="39"/>
        <end position="57"/>
    </location>
</feature>
<keyword evidence="11" id="KW-1185">Reference proteome</keyword>
<evidence type="ECO:0000313" key="11">
    <source>
        <dbReference type="Proteomes" id="UP001652660"/>
    </source>
</evidence>
<evidence type="ECO:0000256" key="2">
    <source>
        <dbReference type="ARBA" id="ARBA00022679"/>
    </source>
</evidence>
<proteinExistence type="predicted"/>
<evidence type="ECO:0000256" key="6">
    <source>
        <dbReference type="PIRSR" id="PIRSR000615-1"/>
    </source>
</evidence>
<dbReference type="GO" id="GO:0046872">
    <property type="term" value="F:metal ion binding"/>
    <property type="evidence" value="ECO:0007669"/>
    <property type="project" value="UniProtKB-KW"/>
</dbReference>
<keyword evidence="9" id="KW-0472">Membrane</keyword>
<keyword evidence="3 8" id="KW-0547">Nucleotide-binding</keyword>
<dbReference type="GeneID" id="113727589"/>
<dbReference type="SUPFAM" id="SSF56112">
    <property type="entry name" value="Protein kinase-like (PK-like)"/>
    <property type="match status" value="1"/>
</dbReference>
<keyword evidence="5 8" id="KW-0067">ATP-binding</keyword>
<sequence length="508" mass="56720">MWSQNQYRSIILGKKTKLFYYIFKIAAFLSTSQQYSTRFFLSLSLFLSCSFLLARFIHSLFSAFLMENSTISAPAIPEFAGQNHSQTHQNYHHLEPDHHHRHAALPSTTILLIVIPIFIVILLLAIFLLVIMLRKLQFHKSHGSTKSGSIICNKDCMFVAHSSINIGSSPDVKGGCLYGNSATKMAASKLRGVQVFTYKELEIATNKFSAANVIGNGGYGVVYRGILSDGTVAAIKMLHREGKQGERAFRLEVDLLSHLHSPYLVELLGYCADQHHRLLIFEYMPTGTLQQLLHSSNPQFGRTLNWGIRLRIALDCARALEYLHEYTTPSVIHRDFKCSNILLNQNFRAKVSDFGLAKIGSDKMYGLISTRVLGTTGYLAPEYASTGKLTTKSDVYSYGVVLLELLTGRIPIDTKRPPGEHVLVSWALPRLTNREKVVEMVDPALQGQYSKKDLIQIAAIAAMCVQTEADYRPLMTDVVQSLIPLVKNLSSKCPSGSFRSVQSVSPRK</sequence>
<evidence type="ECO:0000313" key="12">
    <source>
        <dbReference type="RefSeq" id="XP_027107636.2"/>
    </source>
</evidence>
<dbReference type="InterPro" id="IPR008271">
    <property type="entry name" value="Ser/Thr_kinase_AS"/>
</dbReference>
<feature type="domain" description="Protein kinase" evidence="10">
    <location>
        <begin position="208"/>
        <end position="486"/>
    </location>
</feature>
<keyword evidence="9" id="KW-1133">Transmembrane helix</keyword>
<evidence type="ECO:0000256" key="5">
    <source>
        <dbReference type="ARBA" id="ARBA00022840"/>
    </source>
</evidence>
<dbReference type="Gene3D" id="3.30.200.20">
    <property type="entry name" value="Phosphorylase Kinase, domain 1"/>
    <property type="match status" value="1"/>
</dbReference>
<evidence type="ECO:0000256" key="4">
    <source>
        <dbReference type="ARBA" id="ARBA00022777"/>
    </source>
</evidence>
<dbReference type="PROSITE" id="PS50011">
    <property type="entry name" value="PROTEIN_KINASE_DOM"/>
    <property type="match status" value="1"/>
</dbReference>
<dbReference type="PROSITE" id="PS00108">
    <property type="entry name" value="PROTEIN_KINASE_ST"/>
    <property type="match status" value="1"/>
</dbReference>
<protein>
    <submittedName>
        <fullName evidence="12">Probable serine/threonine-protein kinase PBL7</fullName>
    </submittedName>
</protein>
<dbReference type="InterPro" id="IPR017441">
    <property type="entry name" value="Protein_kinase_ATP_BS"/>
</dbReference>
<evidence type="ECO:0000259" key="10">
    <source>
        <dbReference type="PROSITE" id="PS50011"/>
    </source>
</evidence>
<name>A0A6P6VZ10_COFAR</name>
<dbReference type="OrthoDB" id="4062651at2759"/>
<dbReference type="RefSeq" id="XP_027107636.2">
    <property type="nucleotide sequence ID" value="XM_027251835.2"/>
</dbReference>
<feature type="transmembrane region" description="Helical" evidence="9">
    <location>
        <begin position="110"/>
        <end position="133"/>
    </location>
</feature>
<feature type="binding site" evidence="7">
    <location>
        <position position="353"/>
    </location>
    <ligand>
        <name>Mg(2+)</name>
        <dbReference type="ChEBI" id="CHEBI:18420"/>
    </ligand>
</feature>
<reference evidence="11" key="1">
    <citation type="journal article" date="2025" name="Foods">
        <title>Unveiling the Microbial Signatures of Arabica Coffee Cherries: Insights into Ripeness Specific Diversity, Functional Traits, and Implications for Quality and Safety.</title>
        <authorList>
            <consortium name="RefSeq"/>
            <person name="Tenea G.N."/>
            <person name="Cifuentes V."/>
            <person name="Reyes P."/>
            <person name="Cevallos-Vallejos M."/>
        </authorList>
    </citation>
    <scope>NUCLEOTIDE SEQUENCE [LARGE SCALE GENOMIC DNA]</scope>
</reference>
<gene>
    <name evidence="12" type="primary">LOC113727589</name>
</gene>
<keyword evidence="7" id="KW-0479">Metal-binding</keyword>
<feature type="active site" description="Proton acceptor" evidence="6">
    <location>
        <position position="335"/>
    </location>
</feature>